<proteinExistence type="predicted"/>
<dbReference type="GeneID" id="19123016"/>
<accession>W6ZIY3</accession>
<dbReference type="Gene3D" id="3.40.630.30">
    <property type="match status" value="1"/>
</dbReference>
<dbReference type="AlphaFoldDB" id="W6ZIY3"/>
<dbReference type="OrthoDB" id="630895at2759"/>
<protein>
    <recommendedName>
        <fullName evidence="1">N-acetyltransferase domain-containing protein</fullName>
    </recommendedName>
</protein>
<dbReference type="HOGENOM" id="CLU_013985_3_1_1"/>
<dbReference type="SUPFAM" id="SSF55729">
    <property type="entry name" value="Acyl-CoA N-acyltransferases (Nat)"/>
    <property type="match status" value="1"/>
</dbReference>
<name>W6ZIY3_COCMI</name>
<keyword evidence="3" id="KW-1185">Reference proteome</keyword>
<evidence type="ECO:0000259" key="1">
    <source>
        <dbReference type="PROSITE" id="PS51186"/>
    </source>
</evidence>
<dbReference type="InterPro" id="IPR051531">
    <property type="entry name" value="N-acetyltransferase"/>
</dbReference>
<reference evidence="2 3" key="1">
    <citation type="journal article" date="2013" name="PLoS Genet.">
        <title>Comparative genome structure, secondary metabolite, and effector coding capacity across Cochliobolus pathogens.</title>
        <authorList>
            <person name="Condon B.J."/>
            <person name="Leng Y."/>
            <person name="Wu D."/>
            <person name="Bushley K.E."/>
            <person name="Ohm R.A."/>
            <person name="Otillar R."/>
            <person name="Martin J."/>
            <person name="Schackwitz W."/>
            <person name="Grimwood J."/>
            <person name="MohdZainudin N."/>
            <person name="Xue C."/>
            <person name="Wang R."/>
            <person name="Manning V.A."/>
            <person name="Dhillon B."/>
            <person name="Tu Z.J."/>
            <person name="Steffenson B.J."/>
            <person name="Salamov A."/>
            <person name="Sun H."/>
            <person name="Lowry S."/>
            <person name="LaButti K."/>
            <person name="Han J."/>
            <person name="Copeland A."/>
            <person name="Lindquist E."/>
            <person name="Barry K."/>
            <person name="Schmutz J."/>
            <person name="Baker S.E."/>
            <person name="Ciuffetti L.M."/>
            <person name="Grigoriev I.V."/>
            <person name="Zhong S."/>
            <person name="Turgeon B.G."/>
        </authorList>
    </citation>
    <scope>NUCLEOTIDE SEQUENCE [LARGE SCALE GENOMIC DNA]</scope>
    <source>
        <strain evidence="2 3">ATCC 44560</strain>
    </source>
</reference>
<sequence>MSDPNFHITTPRLYLSYADPSNEAHIDFSLELINGAPALRSQGSTGTSAADRDAARKRIADTMTSLKNKGFGRYFVWLRPEPSSSSSSPSNTSTPFSSRALEPIGSVGLQLARLEGIKAPTIPDVGFIFLEKHQGKGYATEAVRVLMKYYEEEKGISVFSGFTKEDNEGARGLFRRLGFRNHGVRRVSGIMWSGEDIEADTWTWGVDEGVGLEEFGI</sequence>
<gene>
    <name evidence="2" type="ORF">COCMIDRAFT_3640</name>
</gene>
<dbReference type="GO" id="GO:0016747">
    <property type="term" value="F:acyltransferase activity, transferring groups other than amino-acyl groups"/>
    <property type="evidence" value="ECO:0007669"/>
    <property type="project" value="InterPro"/>
</dbReference>
<dbReference type="eggNOG" id="ENOG502S37A">
    <property type="taxonomic scope" value="Eukaryota"/>
</dbReference>
<dbReference type="InterPro" id="IPR000182">
    <property type="entry name" value="GNAT_dom"/>
</dbReference>
<dbReference type="KEGG" id="bor:COCMIDRAFT_3640"/>
<dbReference type="Proteomes" id="UP000054032">
    <property type="component" value="Unassembled WGS sequence"/>
</dbReference>
<evidence type="ECO:0000313" key="2">
    <source>
        <dbReference type="EMBL" id="EUC47384.1"/>
    </source>
</evidence>
<organism evidence="2 3">
    <name type="scientific">Bipolaris oryzae ATCC 44560</name>
    <dbReference type="NCBI Taxonomy" id="930090"/>
    <lineage>
        <taxon>Eukaryota</taxon>
        <taxon>Fungi</taxon>
        <taxon>Dikarya</taxon>
        <taxon>Ascomycota</taxon>
        <taxon>Pezizomycotina</taxon>
        <taxon>Dothideomycetes</taxon>
        <taxon>Pleosporomycetidae</taxon>
        <taxon>Pleosporales</taxon>
        <taxon>Pleosporineae</taxon>
        <taxon>Pleosporaceae</taxon>
        <taxon>Bipolaris</taxon>
    </lineage>
</organism>
<feature type="domain" description="N-acetyltransferase" evidence="1">
    <location>
        <begin position="49"/>
        <end position="203"/>
    </location>
</feature>
<dbReference type="PANTHER" id="PTHR43792">
    <property type="entry name" value="GNAT FAMILY, PUTATIVE (AFU_ORTHOLOGUE AFUA_3G00765)-RELATED-RELATED"/>
    <property type="match status" value="1"/>
</dbReference>
<evidence type="ECO:0000313" key="3">
    <source>
        <dbReference type="Proteomes" id="UP000054032"/>
    </source>
</evidence>
<dbReference type="EMBL" id="KI963953">
    <property type="protein sequence ID" value="EUC47384.1"/>
    <property type="molecule type" value="Genomic_DNA"/>
</dbReference>
<dbReference type="InterPro" id="IPR016181">
    <property type="entry name" value="Acyl_CoA_acyltransferase"/>
</dbReference>
<dbReference type="PROSITE" id="PS51186">
    <property type="entry name" value="GNAT"/>
    <property type="match status" value="1"/>
</dbReference>
<dbReference type="RefSeq" id="XP_007686059.1">
    <property type="nucleotide sequence ID" value="XM_007687869.1"/>
</dbReference>
<dbReference type="PANTHER" id="PTHR43792:SF16">
    <property type="entry name" value="N-ACETYLTRANSFERASE DOMAIN-CONTAINING PROTEIN"/>
    <property type="match status" value="1"/>
</dbReference>
<dbReference type="Pfam" id="PF13302">
    <property type="entry name" value="Acetyltransf_3"/>
    <property type="match status" value="1"/>
</dbReference>